<reference evidence="8 9" key="1">
    <citation type="submission" date="2024-07" db="EMBL/GenBank/DDBJ databases">
        <authorList>
            <person name="Hebao G."/>
        </authorList>
    </citation>
    <scope>NUCLEOTIDE SEQUENCE [LARGE SCALE GENOMIC DNA]</scope>
    <source>
        <strain evidence="8 9">ACCC 02193</strain>
    </source>
</reference>
<proteinExistence type="inferred from homology"/>
<dbReference type="RefSeq" id="WP_369895837.1">
    <property type="nucleotide sequence ID" value="NZ_JBGFFX010000007.1"/>
</dbReference>
<dbReference type="InterPro" id="IPR034690">
    <property type="entry name" value="Endolysin_T4_type"/>
</dbReference>
<evidence type="ECO:0000256" key="3">
    <source>
        <dbReference type="ARBA" id="ARBA00022638"/>
    </source>
</evidence>
<evidence type="ECO:0000256" key="4">
    <source>
        <dbReference type="ARBA" id="ARBA00022801"/>
    </source>
</evidence>
<dbReference type="EMBL" id="JBGFFX010000007">
    <property type="protein sequence ID" value="MEY8771433.1"/>
    <property type="molecule type" value="Genomic_DNA"/>
</dbReference>
<keyword evidence="2 7" id="KW-0929">Antimicrobial</keyword>
<evidence type="ECO:0000313" key="8">
    <source>
        <dbReference type="EMBL" id="MEY8771433.1"/>
    </source>
</evidence>
<gene>
    <name evidence="8" type="ORF">AB6T85_13585</name>
</gene>
<comment type="catalytic activity">
    <reaction evidence="1 7">
        <text>Hydrolysis of (1-&gt;4)-beta-linkages between N-acetylmuramic acid and N-acetyl-D-glucosamine residues in a peptidoglycan and between N-acetyl-D-glucosamine residues in chitodextrins.</text>
        <dbReference type="EC" id="3.2.1.17"/>
    </reaction>
</comment>
<dbReference type="PANTHER" id="PTHR38107:SF3">
    <property type="entry name" value="LYSOZYME RRRD-RELATED"/>
    <property type="match status" value="1"/>
</dbReference>
<keyword evidence="9" id="KW-1185">Reference proteome</keyword>
<accession>A0ABV4E958</accession>
<evidence type="ECO:0000256" key="6">
    <source>
        <dbReference type="ARBA" id="ARBA00023295"/>
    </source>
</evidence>
<comment type="similarity">
    <text evidence="7">Belongs to the glycosyl hydrolase 24 family.</text>
</comment>
<keyword evidence="3 7" id="KW-0081">Bacteriolytic enzyme</keyword>
<dbReference type="EC" id="3.2.1.17" evidence="7"/>
<dbReference type="Proteomes" id="UP001565243">
    <property type="component" value="Unassembled WGS sequence"/>
</dbReference>
<protein>
    <recommendedName>
        <fullName evidence="7">Lysozyme</fullName>
        <ecNumber evidence="7">3.2.1.17</ecNumber>
    </recommendedName>
</protein>
<dbReference type="Gene3D" id="1.10.530.40">
    <property type="match status" value="1"/>
</dbReference>
<dbReference type="InterPro" id="IPR023346">
    <property type="entry name" value="Lysozyme-like_dom_sf"/>
</dbReference>
<dbReference type="Pfam" id="PF00959">
    <property type="entry name" value="Phage_lysozyme"/>
    <property type="match status" value="1"/>
</dbReference>
<evidence type="ECO:0000256" key="1">
    <source>
        <dbReference type="ARBA" id="ARBA00000632"/>
    </source>
</evidence>
<keyword evidence="6 7" id="KW-0326">Glycosidase</keyword>
<evidence type="ECO:0000256" key="7">
    <source>
        <dbReference type="RuleBase" id="RU003788"/>
    </source>
</evidence>
<keyword evidence="5" id="KW-1035">Host cytoplasm</keyword>
<name>A0ABV4E958_9GAMM</name>
<evidence type="ECO:0000313" key="9">
    <source>
        <dbReference type="Proteomes" id="UP001565243"/>
    </source>
</evidence>
<dbReference type="CDD" id="cd00737">
    <property type="entry name" value="lyz_endolysin_autolysin"/>
    <property type="match status" value="1"/>
</dbReference>
<dbReference type="HAMAP" id="MF_04110">
    <property type="entry name" value="ENDOLYSIN_T4"/>
    <property type="match status" value="1"/>
</dbReference>
<comment type="caution">
    <text evidence="8">The sequence shown here is derived from an EMBL/GenBank/DDBJ whole genome shotgun (WGS) entry which is preliminary data.</text>
</comment>
<evidence type="ECO:0000256" key="5">
    <source>
        <dbReference type="ARBA" id="ARBA00023200"/>
    </source>
</evidence>
<dbReference type="SUPFAM" id="SSF53955">
    <property type="entry name" value="Lysozyme-like"/>
    <property type="match status" value="1"/>
</dbReference>
<dbReference type="InterPro" id="IPR023347">
    <property type="entry name" value="Lysozyme_dom_sf"/>
</dbReference>
<dbReference type="PANTHER" id="PTHR38107">
    <property type="match status" value="1"/>
</dbReference>
<dbReference type="InterPro" id="IPR033907">
    <property type="entry name" value="Endolysin_autolysin"/>
</dbReference>
<sequence length="146" mass="16020">MEISPDGISFIKQEEGEKLTAYRDSRGILTIGVGHTGLVASKTIADGMVITPEQSNKLLLADISHVEHFINEKVSVSLTQNQYDALCSLVFNIGVSAFNSSTLLKKLNQGDYEGAAEAMLLWKRAGQLSDVLLPRRKREAALFLKK</sequence>
<organism evidence="8 9">
    <name type="scientific">Erwinia aeris</name>
    <dbReference type="NCBI Taxonomy" id="3239803"/>
    <lineage>
        <taxon>Bacteria</taxon>
        <taxon>Pseudomonadati</taxon>
        <taxon>Pseudomonadota</taxon>
        <taxon>Gammaproteobacteria</taxon>
        <taxon>Enterobacterales</taxon>
        <taxon>Erwiniaceae</taxon>
        <taxon>Erwinia</taxon>
    </lineage>
</organism>
<evidence type="ECO:0000256" key="2">
    <source>
        <dbReference type="ARBA" id="ARBA00022529"/>
    </source>
</evidence>
<dbReference type="InterPro" id="IPR002196">
    <property type="entry name" value="Glyco_hydro_24"/>
</dbReference>
<dbReference type="InterPro" id="IPR051018">
    <property type="entry name" value="Bacteriophage_GH24"/>
</dbReference>
<keyword evidence="4 7" id="KW-0378">Hydrolase</keyword>